<organism evidence="2 3">
    <name type="scientific">Brevundimonas subvibrioides (strain ATCC 15264 / DSM 4735 / LMG 14903 / NBRC 16000 / CB 81)</name>
    <name type="common">Caulobacter subvibrioides</name>
    <dbReference type="NCBI Taxonomy" id="633149"/>
    <lineage>
        <taxon>Bacteria</taxon>
        <taxon>Pseudomonadati</taxon>
        <taxon>Pseudomonadota</taxon>
        <taxon>Alphaproteobacteria</taxon>
        <taxon>Caulobacterales</taxon>
        <taxon>Caulobacteraceae</taxon>
        <taxon>Brevundimonas</taxon>
    </lineage>
</organism>
<accession>D9QMB1</accession>
<dbReference type="BioCyc" id="BSUB633149:G1GM8-2734-MONOMER"/>
<feature type="chain" id="PRO_5003127005" evidence="1">
    <location>
        <begin position="20"/>
        <end position="148"/>
    </location>
</feature>
<proteinExistence type="predicted"/>
<protein>
    <submittedName>
        <fullName evidence="2">Uncharacterized protein</fullName>
    </submittedName>
</protein>
<dbReference type="EMBL" id="CP002102">
    <property type="protein sequence ID" value="ADL02037.1"/>
    <property type="molecule type" value="Genomic_DNA"/>
</dbReference>
<evidence type="ECO:0000313" key="3">
    <source>
        <dbReference type="Proteomes" id="UP000002696"/>
    </source>
</evidence>
<dbReference type="KEGG" id="bsb:Bresu_2730"/>
<evidence type="ECO:0000256" key="1">
    <source>
        <dbReference type="SAM" id="SignalP"/>
    </source>
</evidence>
<dbReference type="Proteomes" id="UP000002696">
    <property type="component" value="Chromosome"/>
</dbReference>
<evidence type="ECO:0000313" key="2">
    <source>
        <dbReference type="EMBL" id="ADL02037.1"/>
    </source>
</evidence>
<keyword evidence="3" id="KW-1185">Reference proteome</keyword>
<dbReference type="InParanoid" id="D9QMB1"/>
<name>D9QMB1_BRESC</name>
<gene>
    <name evidence="2" type="ordered locus">Bresu_2730</name>
</gene>
<dbReference type="STRING" id="633149.Bresu_2730"/>
<keyword evidence="1" id="KW-0732">Signal</keyword>
<dbReference type="RefSeq" id="WP_013270138.1">
    <property type="nucleotide sequence ID" value="NC_014375.1"/>
</dbReference>
<dbReference type="OrthoDB" id="7207111at2"/>
<sequence length="148" mass="14949">MRMSATAFVAAVFAGVAGAAIGQEAGPAPDQPTAVMTAEDADLTCAAIGEEAAQLSQAMGGAPEGGLIRSVGSVARSGVAMLVPGAGLVMAGADAMTREDRERRAAEARSLAYRWYFLNGLAAGRDCMQSQEAVAPTQPPAPRITTAP</sequence>
<reference evidence="3" key="1">
    <citation type="journal article" date="2011" name="J. Bacteriol.">
        <title>Genome sequences of eight morphologically diverse alphaproteobacteria.</title>
        <authorList>
            <consortium name="US DOE Joint Genome Institute"/>
            <person name="Brown P.J."/>
            <person name="Kysela D.T."/>
            <person name="Buechlein A."/>
            <person name="Hemmerich C."/>
            <person name="Brun Y.V."/>
        </authorList>
    </citation>
    <scope>NUCLEOTIDE SEQUENCE [LARGE SCALE GENOMIC DNA]</scope>
    <source>
        <strain evidence="3">ATCC 15264 / DSM 4735 / LMG 14903 / NBRC 16000 / CB 81</strain>
    </source>
</reference>
<dbReference type="HOGENOM" id="CLU_1755368_0_0_5"/>
<feature type="signal peptide" evidence="1">
    <location>
        <begin position="1"/>
        <end position="19"/>
    </location>
</feature>
<dbReference type="AlphaFoldDB" id="D9QMB1"/>